<sequence length="70" mass="7549">MPITTNSSMSTPPNGPAPTAGMPWVTNGHAPCHGREPIKRAAQLETWLRVCAPHCKKGHSEQRPPSGRPK</sequence>
<evidence type="ECO:0000256" key="1">
    <source>
        <dbReference type="SAM" id="MobiDB-lite"/>
    </source>
</evidence>
<dbReference type="AlphaFoldDB" id="A0A1X7V3B0"/>
<organism evidence="2">
    <name type="scientific">Amphimedon queenslandica</name>
    <name type="common">Sponge</name>
    <dbReference type="NCBI Taxonomy" id="400682"/>
    <lineage>
        <taxon>Eukaryota</taxon>
        <taxon>Metazoa</taxon>
        <taxon>Porifera</taxon>
        <taxon>Demospongiae</taxon>
        <taxon>Heteroscleromorpha</taxon>
        <taxon>Haplosclerida</taxon>
        <taxon>Niphatidae</taxon>
        <taxon>Amphimedon</taxon>
    </lineage>
</organism>
<feature type="region of interest" description="Disordered" evidence="1">
    <location>
        <begin position="1"/>
        <end position="22"/>
    </location>
</feature>
<evidence type="ECO:0000313" key="2">
    <source>
        <dbReference type="EnsemblMetazoa" id="Aqu2.1.34042_001"/>
    </source>
</evidence>
<name>A0A1X7V3B0_AMPQE</name>
<reference evidence="2" key="1">
    <citation type="submission" date="2017-05" db="UniProtKB">
        <authorList>
            <consortium name="EnsemblMetazoa"/>
        </authorList>
    </citation>
    <scope>IDENTIFICATION</scope>
</reference>
<dbReference type="EnsemblMetazoa" id="Aqu2.1.34042_001">
    <property type="protein sequence ID" value="Aqu2.1.34042_001"/>
    <property type="gene ID" value="Aqu2.1.34042"/>
</dbReference>
<proteinExistence type="predicted"/>
<dbReference type="InParanoid" id="A0A1X7V3B0"/>
<protein>
    <submittedName>
        <fullName evidence="2">Uncharacterized protein</fullName>
    </submittedName>
</protein>
<accession>A0A1X7V3B0</accession>
<feature type="compositionally biased region" description="Polar residues" evidence="1">
    <location>
        <begin position="1"/>
        <end position="12"/>
    </location>
</feature>